<proteinExistence type="inferred from homology"/>
<dbReference type="PANTHER" id="PTHR21064:SF6">
    <property type="entry name" value="AMINOGLYCOSIDE PHOSPHOTRANSFERASE DOMAIN-CONTAINING PROTEIN"/>
    <property type="match status" value="1"/>
</dbReference>
<name>A0A0V8IS65_9BACL</name>
<dbReference type="Proteomes" id="UP000054099">
    <property type="component" value="Unassembled WGS sequence"/>
</dbReference>
<reference evidence="3 4" key="1">
    <citation type="journal article" date="2014" name="Antonie Van Leeuwenhoek">
        <title>Fictibacillus enclensis sp. nov., isolated from marine sediment.</title>
        <authorList>
            <person name="Dastager S.G."/>
            <person name="Mawlankar R."/>
            <person name="Srinivasan K."/>
            <person name="Tang S.K."/>
            <person name="Lee J.C."/>
            <person name="Ramana V.V."/>
            <person name="Shouche Y.S."/>
        </authorList>
    </citation>
    <scope>NUCLEOTIDE SEQUENCE [LARGE SCALE GENOMIC DNA]</scope>
    <source>
        <strain evidence="3 4">NIO-1003</strain>
    </source>
</reference>
<sequence length="318" mass="37414">MDQSVLMAASDAFGLNCKWLTHIGGNVNDVYNYPAENSNPSRILRLTHKRWRNEDETAAELHFMNYLYDNGVSVPKILTSQAGRWVEPATNGYHACMFVKAPGHTPVGEDWNSNMVVNWGRLIGQMHILTQSYTPLENLNRRDWKQESWMDLRQLPQKEKIVCHRATELLTWLNTLPMCSKNYGLVHCDLHARNFFVTDEGALTAFDFDDSCYHWFAYDIAVILYSVMSKFNQQEGKRESLDDYMSLFLSSFLKGYQEIHHFDDWWLEAMPRFLKYRRLVVYNYLHQRYDWKTADKEKKVKWLSLKAEIEADESILTI</sequence>
<dbReference type="Pfam" id="PF01636">
    <property type="entry name" value="APH"/>
    <property type="match status" value="1"/>
</dbReference>
<keyword evidence="4" id="KW-1185">Reference proteome</keyword>
<dbReference type="PANTHER" id="PTHR21064">
    <property type="entry name" value="AMINOGLYCOSIDE PHOSPHOTRANSFERASE DOMAIN-CONTAINING PROTEIN-RELATED"/>
    <property type="match status" value="1"/>
</dbReference>
<dbReference type="GO" id="GO:0009088">
    <property type="term" value="P:threonine biosynthetic process"/>
    <property type="evidence" value="ECO:0007669"/>
    <property type="project" value="TreeGrafter"/>
</dbReference>
<dbReference type="InterPro" id="IPR011009">
    <property type="entry name" value="Kinase-like_dom_sf"/>
</dbReference>
<comment type="similarity">
    <text evidence="1">Belongs to the pseudomonas-type ThrB family.</text>
</comment>
<comment type="caution">
    <text evidence="3">The sequence shown here is derived from an EMBL/GenBank/DDBJ whole genome shotgun (WGS) entry which is preliminary data.</text>
</comment>
<evidence type="ECO:0000256" key="1">
    <source>
        <dbReference type="ARBA" id="ARBA00038240"/>
    </source>
</evidence>
<dbReference type="InterPro" id="IPR002575">
    <property type="entry name" value="Aminoglycoside_PTrfase"/>
</dbReference>
<protein>
    <recommendedName>
        <fullName evidence="2">Aminoglycoside phosphotransferase domain-containing protein</fullName>
    </recommendedName>
</protein>
<feature type="domain" description="Aminoglycoside phosphotransferase" evidence="2">
    <location>
        <begin position="33"/>
        <end position="231"/>
    </location>
</feature>
<evidence type="ECO:0000259" key="2">
    <source>
        <dbReference type="Pfam" id="PF01636"/>
    </source>
</evidence>
<dbReference type="InterPro" id="IPR050249">
    <property type="entry name" value="Pseudomonas-type_ThrB"/>
</dbReference>
<dbReference type="Gene3D" id="3.90.1200.10">
    <property type="match status" value="1"/>
</dbReference>
<dbReference type="AlphaFoldDB" id="A0A0V8IS65"/>
<organism evidence="3 4">
    <name type="scientific">Fictibacillus enclensis</name>
    <dbReference type="NCBI Taxonomy" id="1017270"/>
    <lineage>
        <taxon>Bacteria</taxon>
        <taxon>Bacillati</taxon>
        <taxon>Bacillota</taxon>
        <taxon>Bacilli</taxon>
        <taxon>Bacillales</taxon>
        <taxon>Fictibacillaceae</taxon>
        <taxon>Fictibacillus</taxon>
    </lineage>
</organism>
<dbReference type="GO" id="GO:0004413">
    <property type="term" value="F:homoserine kinase activity"/>
    <property type="evidence" value="ECO:0007669"/>
    <property type="project" value="TreeGrafter"/>
</dbReference>
<dbReference type="RefSeq" id="WP_061975790.1">
    <property type="nucleotide sequence ID" value="NZ_FMAV01000008.1"/>
</dbReference>
<evidence type="ECO:0000313" key="4">
    <source>
        <dbReference type="Proteomes" id="UP000054099"/>
    </source>
</evidence>
<accession>A0A0V8IS65</accession>
<gene>
    <name evidence="3" type="ORF">AS030_22020</name>
</gene>
<dbReference type="SUPFAM" id="SSF56112">
    <property type="entry name" value="Protein kinase-like (PK-like)"/>
    <property type="match status" value="1"/>
</dbReference>
<evidence type="ECO:0000313" key="3">
    <source>
        <dbReference type="EMBL" id="KSU77344.1"/>
    </source>
</evidence>
<dbReference type="OrthoDB" id="4030632at2"/>
<dbReference type="EMBL" id="LNQN01000010">
    <property type="protein sequence ID" value="KSU77344.1"/>
    <property type="molecule type" value="Genomic_DNA"/>
</dbReference>